<keyword evidence="1" id="KW-0732">Signal</keyword>
<feature type="chain" id="PRO_5025511198" evidence="1">
    <location>
        <begin position="32"/>
        <end position="183"/>
    </location>
</feature>
<dbReference type="KEGG" id="rhoz:GXP67_27135"/>
<name>A0A6C0GQ51_9BACT</name>
<dbReference type="Pfam" id="PF13689">
    <property type="entry name" value="DUF4154"/>
    <property type="match status" value="1"/>
</dbReference>
<accession>A0A6C0GQ51</accession>
<organism evidence="2 3">
    <name type="scientific">Rhodocytophaga rosea</name>
    <dbReference type="NCBI Taxonomy" id="2704465"/>
    <lineage>
        <taxon>Bacteria</taxon>
        <taxon>Pseudomonadati</taxon>
        <taxon>Bacteroidota</taxon>
        <taxon>Cytophagia</taxon>
        <taxon>Cytophagales</taxon>
        <taxon>Rhodocytophagaceae</taxon>
        <taxon>Rhodocytophaga</taxon>
    </lineage>
</organism>
<dbReference type="InterPro" id="IPR025293">
    <property type="entry name" value="YfiR/HmsC-like"/>
</dbReference>
<dbReference type="EMBL" id="CP048222">
    <property type="protein sequence ID" value="QHT70057.1"/>
    <property type="molecule type" value="Genomic_DNA"/>
</dbReference>
<evidence type="ECO:0000313" key="3">
    <source>
        <dbReference type="Proteomes" id="UP000480178"/>
    </source>
</evidence>
<proteinExistence type="predicted"/>
<sequence length="183" mass="20386">MKKGKKIIGTSVLKLLLIAAGVWLFSLPAVAQDIDYKTQSLFIYKFTKYITWPQALSRNDFVIGVYGNSPISEELQVMASLKKAGEGQRIVIKRINSVDEIENLHILYVASSKSRELRSILDKIGKKPTLVVAERDGLAKKGASINFLIMENNTLKFEVNRSELQSRGLSISDELLKVGFIVG</sequence>
<reference evidence="2 3" key="1">
    <citation type="submission" date="2020-01" db="EMBL/GenBank/DDBJ databases">
        <authorList>
            <person name="Kim M.K."/>
        </authorList>
    </citation>
    <scope>NUCLEOTIDE SEQUENCE [LARGE SCALE GENOMIC DNA]</scope>
    <source>
        <strain evidence="2 3">172606-1</strain>
    </source>
</reference>
<dbReference type="AlphaFoldDB" id="A0A6C0GQ51"/>
<gene>
    <name evidence="2" type="ORF">GXP67_27135</name>
</gene>
<keyword evidence="3" id="KW-1185">Reference proteome</keyword>
<protein>
    <submittedName>
        <fullName evidence="2">YfiR family protein</fullName>
    </submittedName>
</protein>
<evidence type="ECO:0000256" key="1">
    <source>
        <dbReference type="SAM" id="SignalP"/>
    </source>
</evidence>
<dbReference type="RefSeq" id="WP_162446040.1">
    <property type="nucleotide sequence ID" value="NZ_CP048222.1"/>
</dbReference>
<dbReference type="Proteomes" id="UP000480178">
    <property type="component" value="Chromosome"/>
</dbReference>
<evidence type="ECO:0000313" key="2">
    <source>
        <dbReference type="EMBL" id="QHT70057.1"/>
    </source>
</evidence>
<feature type="signal peptide" evidence="1">
    <location>
        <begin position="1"/>
        <end position="31"/>
    </location>
</feature>